<comment type="caution">
    <text evidence="2">The sequence shown here is derived from an EMBL/GenBank/DDBJ whole genome shotgun (WGS) entry which is preliminary data.</text>
</comment>
<protein>
    <recommendedName>
        <fullName evidence="1">F-box domain-containing protein</fullName>
    </recommendedName>
</protein>
<evidence type="ECO:0000259" key="1">
    <source>
        <dbReference type="PROSITE" id="PS50181"/>
    </source>
</evidence>
<gene>
    <name evidence="2" type="ORF">PsYK624_032830</name>
</gene>
<reference evidence="2 3" key="1">
    <citation type="submission" date="2021-08" db="EMBL/GenBank/DDBJ databases">
        <title>Draft Genome Sequence of Phanerochaete sordida strain YK-624.</title>
        <authorList>
            <person name="Mori T."/>
            <person name="Dohra H."/>
            <person name="Suzuki T."/>
            <person name="Kawagishi H."/>
            <person name="Hirai H."/>
        </authorList>
    </citation>
    <scope>NUCLEOTIDE SEQUENCE [LARGE SCALE GENOMIC DNA]</scope>
    <source>
        <strain evidence="2 3">YK-624</strain>
    </source>
</reference>
<dbReference type="Pfam" id="PF12937">
    <property type="entry name" value="F-box-like"/>
    <property type="match status" value="1"/>
</dbReference>
<feature type="domain" description="F-box" evidence="1">
    <location>
        <begin position="10"/>
        <end position="56"/>
    </location>
</feature>
<sequence>MNSNVHDNTMASLLSLGDDILLEILSLLSSDELVTVRQTCKYLSLLSRERYLWNYLLRRDVTERRIPLPYYRKPSSELSSAQLETLTRHALQSASPSRSPLVTRFDQGRSVTWLRLVHGQYVLAAHNKSGESTIALYSVLSIQNGNGKPEPIATATLPGVVSSGELDVQEDQVVLSLCFQSPVRMISVMSLRRRGSELAFVELARFDSVSHIRCLRGALIGCGVRGDANLPCLLNWTTGALCTLPPSPVADGRVTAMALRDDLCVVARANVLSIYAVGHGEPVLVQDLPFDHALGTVAFAASAPASGSARLQLLITSHGGLHVYSVRQDAAGRFVSRLVAEEALKQSALLAGAPQLPRFGGSAAHVAWAKTPASFFDRQSHLCVARVVPADAPPPAGVDAAADRAAKGDAPALESRLELLAECRDFRLPSMHAMPVMDFDDGVGLLAVGNALGEVALCSYGARVSARFVDCLRPLPVPMA</sequence>
<dbReference type="InterPro" id="IPR001810">
    <property type="entry name" value="F-box_dom"/>
</dbReference>
<proteinExistence type="predicted"/>
<evidence type="ECO:0000313" key="3">
    <source>
        <dbReference type="Proteomes" id="UP000703269"/>
    </source>
</evidence>
<dbReference type="PROSITE" id="PS50181">
    <property type="entry name" value="FBOX"/>
    <property type="match status" value="1"/>
</dbReference>
<dbReference type="Gene3D" id="1.20.1280.50">
    <property type="match status" value="1"/>
</dbReference>
<dbReference type="InterPro" id="IPR036047">
    <property type="entry name" value="F-box-like_dom_sf"/>
</dbReference>
<dbReference type="OrthoDB" id="2786194at2759"/>
<accession>A0A9P3G3H8</accession>
<name>A0A9P3G3H8_9APHY</name>
<dbReference type="AlphaFoldDB" id="A0A9P3G3H8"/>
<dbReference type="SUPFAM" id="SSF81383">
    <property type="entry name" value="F-box domain"/>
    <property type="match status" value="1"/>
</dbReference>
<dbReference type="Proteomes" id="UP000703269">
    <property type="component" value="Unassembled WGS sequence"/>
</dbReference>
<organism evidence="2 3">
    <name type="scientific">Phanerochaete sordida</name>
    <dbReference type="NCBI Taxonomy" id="48140"/>
    <lineage>
        <taxon>Eukaryota</taxon>
        <taxon>Fungi</taxon>
        <taxon>Dikarya</taxon>
        <taxon>Basidiomycota</taxon>
        <taxon>Agaricomycotina</taxon>
        <taxon>Agaricomycetes</taxon>
        <taxon>Polyporales</taxon>
        <taxon>Phanerochaetaceae</taxon>
        <taxon>Phanerochaete</taxon>
    </lineage>
</organism>
<keyword evidence="3" id="KW-1185">Reference proteome</keyword>
<dbReference type="EMBL" id="BPQB01000005">
    <property type="protein sequence ID" value="GJE87200.1"/>
    <property type="molecule type" value="Genomic_DNA"/>
</dbReference>
<evidence type="ECO:0000313" key="2">
    <source>
        <dbReference type="EMBL" id="GJE87200.1"/>
    </source>
</evidence>